<dbReference type="InterPro" id="IPR013216">
    <property type="entry name" value="Methyltransf_11"/>
</dbReference>
<name>A0ABW4I3H7_9SPHN</name>
<dbReference type="Gene3D" id="3.40.50.150">
    <property type="entry name" value="Vaccinia Virus protein VP39"/>
    <property type="match status" value="1"/>
</dbReference>
<comment type="caution">
    <text evidence="3">The sequence shown here is derived from an EMBL/GenBank/DDBJ whole genome shotgun (WGS) entry which is preliminary data.</text>
</comment>
<dbReference type="SUPFAM" id="SSF53335">
    <property type="entry name" value="S-adenosyl-L-methionine-dependent methyltransferases"/>
    <property type="match status" value="1"/>
</dbReference>
<dbReference type="InterPro" id="IPR016980">
    <property type="entry name" value="S-AdoMet-dep_MeTrfase_Alr7345"/>
</dbReference>
<dbReference type="Pfam" id="PF08241">
    <property type="entry name" value="Methyltransf_11"/>
    <property type="match status" value="1"/>
</dbReference>
<keyword evidence="4" id="KW-1185">Reference proteome</keyword>
<protein>
    <submittedName>
        <fullName evidence="3">Class I SAM-dependent methyltransferase</fullName>
    </submittedName>
</protein>
<dbReference type="GO" id="GO:0008168">
    <property type="term" value="F:methyltransferase activity"/>
    <property type="evidence" value="ECO:0007669"/>
    <property type="project" value="UniProtKB-KW"/>
</dbReference>
<feature type="signal peptide" evidence="1">
    <location>
        <begin position="1"/>
        <end position="22"/>
    </location>
</feature>
<dbReference type="PIRSF" id="PIRSF031679">
    <property type="entry name" value="Mtase_Alr7345_prd"/>
    <property type="match status" value="1"/>
</dbReference>
<dbReference type="GO" id="GO:0032259">
    <property type="term" value="P:methylation"/>
    <property type="evidence" value="ECO:0007669"/>
    <property type="project" value="UniProtKB-KW"/>
</dbReference>
<keyword evidence="1" id="KW-0732">Signal</keyword>
<dbReference type="Proteomes" id="UP001597115">
    <property type="component" value="Unassembled WGS sequence"/>
</dbReference>
<proteinExistence type="predicted"/>
<reference evidence="4" key="1">
    <citation type="journal article" date="2019" name="Int. J. Syst. Evol. Microbiol.">
        <title>The Global Catalogue of Microorganisms (GCM) 10K type strain sequencing project: providing services to taxonomists for standard genome sequencing and annotation.</title>
        <authorList>
            <consortium name="The Broad Institute Genomics Platform"/>
            <consortium name="The Broad Institute Genome Sequencing Center for Infectious Disease"/>
            <person name="Wu L."/>
            <person name="Ma J."/>
        </authorList>
    </citation>
    <scope>NUCLEOTIDE SEQUENCE [LARGE SCALE GENOMIC DNA]</scope>
    <source>
        <strain evidence="4">CGMCC 1.16275</strain>
    </source>
</reference>
<dbReference type="RefSeq" id="WP_380888675.1">
    <property type="nucleotide sequence ID" value="NZ_JBHUDY010000001.1"/>
</dbReference>
<dbReference type="EMBL" id="JBHUDY010000001">
    <property type="protein sequence ID" value="MFD1612037.1"/>
    <property type="molecule type" value="Genomic_DNA"/>
</dbReference>
<feature type="chain" id="PRO_5047030344" evidence="1">
    <location>
        <begin position="23"/>
        <end position="243"/>
    </location>
</feature>
<dbReference type="CDD" id="cd02440">
    <property type="entry name" value="AdoMet_MTases"/>
    <property type="match status" value="1"/>
</dbReference>
<organism evidence="3 4">
    <name type="scientific">Sphingomonas tabacisoli</name>
    <dbReference type="NCBI Taxonomy" id="2249466"/>
    <lineage>
        <taxon>Bacteria</taxon>
        <taxon>Pseudomonadati</taxon>
        <taxon>Pseudomonadota</taxon>
        <taxon>Alphaproteobacteria</taxon>
        <taxon>Sphingomonadales</taxon>
        <taxon>Sphingomonadaceae</taxon>
        <taxon>Sphingomonas</taxon>
    </lineage>
</organism>
<feature type="domain" description="Methyltransferase type 11" evidence="2">
    <location>
        <begin position="67"/>
        <end position="168"/>
    </location>
</feature>
<dbReference type="InterPro" id="IPR029063">
    <property type="entry name" value="SAM-dependent_MTases_sf"/>
</dbReference>
<evidence type="ECO:0000256" key="1">
    <source>
        <dbReference type="SAM" id="SignalP"/>
    </source>
</evidence>
<accession>A0ABW4I3H7</accession>
<keyword evidence="3" id="KW-0808">Transferase</keyword>
<evidence type="ECO:0000259" key="2">
    <source>
        <dbReference type="Pfam" id="PF08241"/>
    </source>
</evidence>
<keyword evidence="3" id="KW-0489">Methyltransferase</keyword>
<evidence type="ECO:0000313" key="4">
    <source>
        <dbReference type="Proteomes" id="UP001597115"/>
    </source>
</evidence>
<sequence length="243" mass="25444">MAKSGLWSAIACAALGSTAAIAAPPVKLATVLADPGRPDADKARDADRKPAELVAFAGVKAGDKIAELAPGGGYFTRILSGAVGPKGKVYAVTSKPSESLQGIAKDHANVAIIAGEQAHIPAPEPVDIVWTTNNYHDFKNAKIGDRDAASVVNAEAFRALKPGGIYLIADHEAGKGVGASVTSTLHRIESGLVRKEVEAAGFKFVAESPLLRHPADDHSLRVQESGIRGKTDQFVLKFRKPNR</sequence>
<evidence type="ECO:0000313" key="3">
    <source>
        <dbReference type="EMBL" id="MFD1612037.1"/>
    </source>
</evidence>
<gene>
    <name evidence="3" type="ORF">ACFSCW_09515</name>
</gene>